<dbReference type="Proteomes" id="UP000214610">
    <property type="component" value="Unassembled WGS sequence"/>
</dbReference>
<keyword evidence="8" id="KW-1185">Reference proteome</keyword>
<dbReference type="AlphaFoldDB" id="A0A227KA85"/>
<dbReference type="Gene3D" id="4.10.430.10">
    <property type="entry name" value="Histone-like protein H-NS, C-terminal domain"/>
    <property type="match status" value="1"/>
</dbReference>
<comment type="caution">
    <text evidence="7">The sequence shown here is derived from an EMBL/GenBank/DDBJ whole genome shotgun (WGS) entry which is preliminary data.</text>
</comment>
<dbReference type="GeneID" id="78361341"/>
<dbReference type="EMBL" id="NHMP01000012">
    <property type="protein sequence ID" value="OXE44372.1"/>
    <property type="molecule type" value="Genomic_DNA"/>
</dbReference>
<feature type="domain" description="DNA-binding protein H-NS-like C-terminal" evidence="6">
    <location>
        <begin position="56"/>
        <end position="100"/>
    </location>
</feature>
<evidence type="ECO:0000313" key="7">
    <source>
        <dbReference type="EMBL" id="OXE44372.1"/>
    </source>
</evidence>
<name>A0A227KA85_9BURK</name>
<dbReference type="PANTHER" id="PTHR38097">
    <property type="match status" value="1"/>
</dbReference>
<dbReference type="GO" id="GO:0003680">
    <property type="term" value="F:minor groove of adenine-thymine-rich DNA binding"/>
    <property type="evidence" value="ECO:0007669"/>
    <property type="project" value="TreeGrafter"/>
</dbReference>
<feature type="region of interest" description="Disordered" evidence="5">
    <location>
        <begin position="91"/>
        <end position="110"/>
    </location>
</feature>
<protein>
    <recommendedName>
        <fullName evidence="6">DNA-binding protein H-NS-like C-terminal domain-containing protein</fullName>
    </recommendedName>
</protein>
<evidence type="ECO:0000256" key="1">
    <source>
        <dbReference type="ARBA" id="ARBA00004453"/>
    </source>
</evidence>
<dbReference type="GO" id="GO:0003681">
    <property type="term" value="F:bent DNA binding"/>
    <property type="evidence" value="ECO:0007669"/>
    <property type="project" value="TreeGrafter"/>
</dbReference>
<dbReference type="GO" id="GO:0000976">
    <property type="term" value="F:transcription cis-regulatory region binding"/>
    <property type="evidence" value="ECO:0007669"/>
    <property type="project" value="TreeGrafter"/>
</dbReference>
<evidence type="ECO:0000256" key="4">
    <source>
        <dbReference type="ARBA" id="ARBA00023125"/>
    </source>
</evidence>
<proteinExistence type="inferred from homology"/>
<dbReference type="GO" id="GO:0009295">
    <property type="term" value="C:nucleoid"/>
    <property type="evidence" value="ECO:0007669"/>
    <property type="project" value="UniProtKB-SubCell"/>
</dbReference>
<gene>
    <name evidence="7" type="ORF">ADH67_12215</name>
</gene>
<dbReference type="InterPro" id="IPR037150">
    <property type="entry name" value="H-NS_C_dom_sf"/>
</dbReference>
<dbReference type="Pfam" id="PF00816">
    <property type="entry name" value="Histone_HNS"/>
    <property type="match status" value="1"/>
</dbReference>
<dbReference type="GO" id="GO:0032993">
    <property type="term" value="C:protein-DNA complex"/>
    <property type="evidence" value="ECO:0007669"/>
    <property type="project" value="TreeGrafter"/>
</dbReference>
<evidence type="ECO:0000313" key="8">
    <source>
        <dbReference type="Proteomes" id="UP000214610"/>
    </source>
</evidence>
<dbReference type="RefSeq" id="WP_066592569.1">
    <property type="nucleotide sequence ID" value="NZ_CAJTBZ010000037.1"/>
</dbReference>
<dbReference type="InterPro" id="IPR027444">
    <property type="entry name" value="H-NS_C_dom"/>
</dbReference>
<dbReference type="SMART" id="SM00528">
    <property type="entry name" value="HNS"/>
    <property type="match status" value="1"/>
</dbReference>
<organism evidence="7 8">
    <name type="scientific">Turicimonas muris</name>
    <dbReference type="NCBI Taxonomy" id="1796652"/>
    <lineage>
        <taxon>Bacteria</taxon>
        <taxon>Pseudomonadati</taxon>
        <taxon>Pseudomonadota</taxon>
        <taxon>Betaproteobacteria</taxon>
        <taxon>Burkholderiales</taxon>
        <taxon>Sutterellaceae</taxon>
        <taxon>Turicimonas</taxon>
    </lineage>
</organism>
<dbReference type="GO" id="GO:0005829">
    <property type="term" value="C:cytosol"/>
    <property type="evidence" value="ECO:0007669"/>
    <property type="project" value="TreeGrafter"/>
</dbReference>
<dbReference type="PANTHER" id="PTHR38097:SF2">
    <property type="entry name" value="DNA-BINDING PROTEIN STPA"/>
    <property type="match status" value="1"/>
</dbReference>
<evidence type="ECO:0000259" key="6">
    <source>
        <dbReference type="SMART" id="SM00528"/>
    </source>
</evidence>
<evidence type="ECO:0000256" key="5">
    <source>
        <dbReference type="SAM" id="MobiDB-lite"/>
    </source>
</evidence>
<dbReference type="SUPFAM" id="SSF81273">
    <property type="entry name" value="H-NS histone-like proteins"/>
    <property type="match status" value="1"/>
</dbReference>
<accession>A0A227KA85</accession>
<comment type="similarity">
    <text evidence="2">Belongs to the histone-like protein H-NS family.</text>
</comment>
<reference evidence="8" key="1">
    <citation type="submission" date="2017-05" db="EMBL/GenBank/DDBJ databases">
        <title>Improved OligoMM genomes.</title>
        <authorList>
            <person name="Garzetti D."/>
        </authorList>
    </citation>
    <scope>NUCLEOTIDE SEQUENCE [LARGE SCALE GENOMIC DNA]</scope>
    <source>
        <strain evidence="8">YL45</strain>
    </source>
</reference>
<dbReference type="GO" id="GO:0001217">
    <property type="term" value="F:DNA-binding transcription repressor activity"/>
    <property type="evidence" value="ECO:0007669"/>
    <property type="project" value="TreeGrafter"/>
</dbReference>
<sequence length="110" mass="12588">MEPQILELRNLKAQRDALDKQIEEASKKAREDALNICRELIKEYDFAPQELGLKKAMKRANSIAPKFIGPNGETWAGRGRKPLWLQQAEEEGKTAEDFRILPHSFEPRGS</sequence>
<keyword evidence="3" id="KW-0963">Cytoplasm</keyword>
<comment type="subcellular location">
    <subcellularLocation>
        <location evidence="1">Cytoplasm</location>
        <location evidence="1">Nucleoid</location>
    </subcellularLocation>
</comment>
<evidence type="ECO:0000256" key="3">
    <source>
        <dbReference type="ARBA" id="ARBA00022490"/>
    </source>
</evidence>
<evidence type="ECO:0000256" key="2">
    <source>
        <dbReference type="ARBA" id="ARBA00010610"/>
    </source>
</evidence>
<keyword evidence="4" id="KW-0238">DNA-binding</keyword>